<keyword evidence="2" id="KW-0472">Membrane</keyword>
<evidence type="ECO:0000313" key="5">
    <source>
        <dbReference type="Proteomes" id="UP000324705"/>
    </source>
</evidence>
<dbReference type="Pfam" id="PF13968">
    <property type="entry name" value="DUF4220"/>
    <property type="match status" value="1"/>
</dbReference>
<organism evidence="4 5">
    <name type="scientific">Triticum turgidum subsp. durum</name>
    <name type="common">Durum wheat</name>
    <name type="synonym">Triticum durum</name>
    <dbReference type="NCBI Taxonomy" id="4567"/>
    <lineage>
        <taxon>Eukaryota</taxon>
        <taxon>Viridiplantae</taxon>
        <taxon>Streptophyta</taxon>
        <taxon>Embryophyta</taxon>
        <taxon>Tracheophyta</taxon>
        <taxon>Spermatophyta</taxon>
        <taxon>Magnoliopsida</taxon>
        <taxon>Liliopsida</taxon>
        <taxon>Poales</taxon>
        <taxon>Poaceae</taxon>
        <taxon>BOP clade</taxon>
        <taxon>Pooideae</taxon>
        <taxon>Triticodae</taxon>
        <taxon>Triticeae</taxon>
        <taxon>Triticinae</taxon>
        <taxon>Triticum</taxon>
    </lineage>
</organism>
<accession>A0A9R0QIX6</accession>
<keyword evidence="2" id="KW-0812">Transmembrane</keyword>
<evidence type="ECO:0000259" key="3">
    <source>
        <dbReference type="Pfam" id="PF13968"/>
    </source>
</evidence>
<dbReference type="PANTHER" id="PTHR31325">
    <property type="entry name" value="OS01G0798800 PROTEIN-RELATED"/>
    <property type="match status" value="1"/>
</dbReference>
<feature type="domain" description="DUF4220" evidence="3">
    <location>
        <begin position="73"/>
        <end position="407"/>
    </location>
</feature>
<dbReference type="EMBL" id="LT934111">
    <property type="protein sequence ID" value="VAH11402.1"/>
    <property type="molecule type" value="Genomic_DNA"/>
</dbReference>
<dbReference type="Pfam" id="PF04578">
    <property type="entry name" value="DUF594"/>
    <property type="match status" value="1"/>
</dbReference>
<gene>
    <name evidence="4" type="ORF">TRITD_1Av1G224400</name>
</gene>
<feature type="region of interest" description="Disordered" evidence="1">
    <location>
        <begin position="1"/>
        <end position="20"/>
    </location>
</feature>
<dbReference type="InterPro" id="IPR007658">
    <property type="entry name" value="DUF594"/>
</dbReference>
<dbReference type="Gramene" id="TRITD1Av1G224400.1">
    <property type="protein sequence ID" value="TRITD1Av1G224400.1"/>
    <property type="gene ID" value="TRITD1Av1G224400"/>
</dbReference>
<protein>
    <recommendedName>
        <fullName evidence="3">DUF4220 domain-containing protein</fullName>
    </recommendedName>
</protein>
<dbReference type="AlphaFoldDB" id="A0A9R0QIX6"/>
<evidence type="ECO:0000256" key="2">
    <source>
        <dbReference type="SAM" id="Phobius"/>
    </source>
</evidence>
<evidence type="ECO:0000256" key="1">
    <source>
        <dbReference type="SAM" id="MobiDB-lite"/>
    </source>
</evidence>
<keyword evidence="5" id="KW-1185">Reference proteome</keyword>
<evidence type="ECO:0000313" key="4">
    <source>
        <dbReference type="EMBL" id="VAH11402.1"/>
    </source>
</evidence>
<feature type="transmembrane region" description="Helical" evidence="2">
    <location>
        <begin position="67"/>
        <end position="87"/>
    </location>
</feature>
<proteinExistence type="predicted"/>
<dbReference type="InterPro" id="IPR025315">
    <property type="entry name" value="DUF4220"/>
</dbReference>
<reference evidence="4 5" key="1">
    <citation type="submission" date="2017-09" db="EMBL/GenBank/DDBJ databases">
        <authorList>
            <consortium name="International Durum Wheat Genome Sequencing Consortium (IDWGSC)"/>
            <person name="Milanesi L."/>
        </authorList>
    </citation>
    <scope>NUCLEOTIDE SEQUENCE [LARGE SCALE GENOMIC DNA]</scope>
    <source>
        <strain evidence="5">cv. Svevo</strain>
    </source>
</reference>
<sequence length="738" mass="82142">MVTTTEATPPPSLAQGGTSMAGAGAGTGQVLHLWKEWGIQVLVLLSFSLQIMLLVMAELRRRIDSGVLRAFVWSAYMMADATAIYVLGHMSVMSRSPEHELVAFWAPFLLLHLGGQDNITAYSIEDKKLWLRHLQTFVVQVAAATYVVYASSILTSGLLRAATMLMFVVGVAKYGERVWALKCAGSTSEQGGNYQPLFYASGSHYRTIPSKSCSPNKEDYLLDAHLFLAVPKKFLMSMLQDEELRFHDVDEHALEEVVEMQLSLMHDVLFTKTEVVHSWCGLCVRVISLPGTAVALLLFYLSLLGDHHHHHHMAAGSYSKVDIAISYVLLIGALVLEVMSSIKAMFSSWTSSFLLKPRRDFTRPGEEERSMRILLGRGITSVRRFVHAAEWRGRYWSGSMGQHNLLQLCVGSRVSRMSKIARLMGFEDPWNTLAYCSSIPVSAFIKQLLVNHVLSRSVLPTDEDHIANSRGLAALKSKGLYEELEWSLDPKRSLEQTILTWHIGTSIYLFWYKKEKLEQANAAGGQGGDDAQRQQQVDLVEAVEALSNYMLFLLASRPYMLPAPVDRGMYANSCYELVGVVCSSAEDLANLLLRYYREEAEEEARLSSNMPFDTVLENKPKQPNLSDIIPFDTSLGDAQDRQKAYRLDLTLHRGCRLAAELIHNGMPGMPCAAIMPELIAQVWIEILCYAGHRCSAYSHAKQLGSGGELITIAALLVEYVSVQALAMQPPLPSLSLPF</sequence>
<feature type="transmembrane region" description="Helical" evidence="2">
    <location>
        <begin position="137"/>
        <end position="159"/>
    </location>
</feature>
<feature type="transmembrane region" description="Helical" evidence="2">
    <location>
        <begin position="37"/>
        <end position="55"/>
    </location>
</feature>
<name>A0A9R0QIX6_TRITD</name>
<keyword evidence="2" id="KW-1133">Transmembrane helix</keyword>
<feature type="transmembrane region" description="Helical" evidence="2">
    <location>
        <begin position="323"/>
        <end position="346"/>
    </location>
</feature>
<dbReference type="Proteomes" id="UP000324705">
    <property type="component" value="Chromosome 1A"/>
</dbReference>
<feature type="transmembrane region" description="Helical" evidence="2">
    <location>
        <begin position="282"/>
        <end position="303"/>
    </location>
</feature>
<dbReference type="OMA" id="DQEANMP"/>